<organism evidence="9 10">
    <name type="scientific">Methylobacterium variabile</name>
    <dbReference type="NCBI Taxonomy" id="298794"/>
    <lineage>
        <taxon>Bacteria</taxon>
        <taxon>Pseudomonadati</taxon>
        <taxon>Pseudomonadota</taxon>
        <taxon>Alphaproteobacteria</taxon>
        <taxon>Hyphomicrobiales</taxon>
        <taxon>Methylobacteriaceae</taxon>
        <taxon>Methylobacterium</taxon>
    </lineage>
</organism>
<comment type="caution">
    <text evidence="9">The sequence shown here is derived from an EMBL/GenBank/DDBJ whole genome shotgun (WGS) entry which is preliminary data.</text>
</comment>
<evidence type="ECO:0000256" key="8">
    <source>
        <dbReference type="SAM" id="MobiDB-lite"/>
    </source>
</evidence>
<gene>
    <name evidence="9" type="ORF">VQ02_23625</name>
</gene>
<keyword evidence="9" id="KW-0449">Lipoprotein</keyword>
<keyword evidence="10" id="KW-1185">Reference proteome</keyword>
<dbReference type="Gene3D" id="3.30.920.30">
    <property type="entry name" value="Hypothetical protein"/>
    <property type="match status" value="1"/>
</dbReference>
<dbReference type="GO" id="GO:0004519">
    <property type="term" value="F:endonuclease activity"/>
    <property type="evidence" value="ECO:0007669"/>
    <property type="project" value="UniProtKB-KW"/>
</dbReference>
<dbReference type="Proteomes" id="UP000035955">
    <property type="component" value="Unassembled WGS sequence"/>
</dbReference>
<keyword evidence="7" id="KW-0346">Stress response</keyword>
<evidence type="ECO:0000256" key="3">
    <source>
        <dbReference type="ARBA" id="ARBA00022722"/>
    </source>
</evidence>
<evidence type="ECO:0000256" key="6">
    <source>
        <dbReference type="ARBA" id="ARBA00022884"/>
    </source>
</evidence>
<evidence type="ECO:0000256" key="1">
    <source>
        <dbReference type="ARBA" id="ARBA00006620"/>
    </source>
</evidence>
<dbReference type="GO" id="GO:0003729">
    <property type="term" value="F:mRNA binding"/>
    <property type="evidence" value="ECO:0007669"/>
    <property type="project" value="InterPro"/>
</dbReference>
<dbReference type="InterPro" id="IPR038570">
    <property type="entry name" value="HicA_sf"/>
</dbReference>
<keyword evidence="5" id="KW-0378">Hydrolase</keyword>
<dbReference type="SUPFAM" id="SSF54786">
    <property type="entry name" value="YcfA/nrd intein domain"/>
    <property type="match status" value="1"/>
</dbReference>
<dbReference type="GO" id="GO:0016787">
    <property type="term" value="F:hydrolase activity"/>
    <property type="evidence" value="ECO:0007669"/>
    <property type="project" value="UniProtKB-KW"/>
</dbReference>
<name>A0A0J6SGD7_9HYPH</name>
<dbReference type="Pfam" id="PF07927">
    <property type="entry name" value="HicA_toxin"/>
    <property type="match status" value="1"/>
</dbReference>
<evidence type="ECO:0000256" key="7">
    <source>
        <dbReference type="ARBA" id="ARBA00023016"/>
    </source>
</evidence>
<evidence type="ECO:0000313" key="9">
    <source>
        <dbReference type="EMBL" id="KMO32418.1"/>
    </source>
</evidence>
<sequence>MDSRDLIGELERDGWFWHSTTGSHRHFKHPTKPGKVTVPHPKKDMHPKTVKSIRTAAGLQST</sequence>
<dbReference type="AlphaFoldDB" id="A0A0J6SGD7"/>
<evidence type="ECO:0000256" key="2">
    <source>
        <dbReference type="ARBA" id="ARBA00022649"/>
    </source>
</evidence>
<dbReference type="RefSeq" id="WP_048446680.1">
    <property type="nucleotide sequence ID" value="NZ_LABY01000176.1"/>
</dbReference>
<keyword evidence="2" id="KW-1277">Toxin-antitoxin system</keyword>
<dbReference type="OrthoDB" id="9811409at2"/>
<comment type="similarity">
    <text evidence="1">Belongs to the HicA mRNA interferase family.</text>
</comment>
<keyword evidence="6" id="KW-0694">RNA-binding</keyword>
<dbReference type="InterPro" id="IPR012933">
    <property type="entry name" value="HicA_mRNA_interferase"/>
</dbReference>
<proteinExistence type="inferred from homology"/>
<dbReference type="PATRIC" id="fig|298794.3.peg.2247"/>
<feature type="compositionally biased region" description="Basic residues" evidence="8">
    <location>
        <begin position="23"/>
        <end position="32"/>
    </location>
</feature>
<dbReference type="EMBL" id="LABY01000176">
    <property type="protein sequence ID" value="KMO32418.1"/>
    <property type="molecule type" value="Genomic_DNA"/>
</dbReference>
<keyword evidence="3" id="KW-0540">Nuclease</keyword>
<feature type="region of interest" description="Disordered" evidence="8">
    <location>
        <begin position="19"/>
        <end position="49"/>
    </location>
</feature>
<evidence type="ECO:0000313" key="10">
    <source>
        <dbReference type="Proteomes" id="UP000035955"/>
    </source>
</evidence>
<protein>
    <submittedName>
        <fullName evidence="9">Periplasmic or secreted lipoprotein</fullName>
    </submittedName>
</protein>
<evidence type="ECO:0000256" key="4">
    <source>
        <dbReference type="ARBA" id="ARBA00022759"/>
    </source>
</evidence>
<evidence type="ECO:0000256" key="5">
    <source>
        <dbReference type="ARBA" id="ARBA00022801"/>
    </source>
</evidence>
<keyword evidence="4" id="KW-0255">Endonuclease</keyword>
<reference evidence="9 10" key="1">
    <citation type="submission" date="2015-03" db="EMBL/GenBank/DDBJ databases">
        <title>Genome sequencing of Methylobacterium variabile DSM 16961.</title>
        <authorList>
            <person name="Chaudhry V."/>
            <person name="Patil P.B."/>
        </authorList>
    </citation>
    <scope>NUCLEOTIDE SEQUENCE [LARGE SCALE GENOMIC DNA]</scope>
    <source>
        <strain evidence="9 10">DSM 16961</strain>
    </source>
</reference>
<accession>A0A0J6SGD7</accession>